<dbReference type="Gene3D" id="3.40.50.1820">
    <property type="entry name" value="alpha/beta hydrolase"/>
    <property type="match status" value="1"/>
</dbReference>
<dbReference type="Proteomes" id="UP000247792">
    <property type="component" value="Unassembled WGS sequence"/>
</dbReference>
<accession>A0A318J5G2</accession>
<dbReference type="InterPro" id="IPR000073">
    <property type="entry name" value="AB_hydrolase_1"/>
</dbReference>
<protein>
    <submittedName>
        <fullName evidence="2">Pimeloyl-ACP methyl ester carboxylesterase</fullName>
    </submittedName>
</protein>
<dbReference type="InterPro" id="IPR029058">
    <property type="entry name" value="AB_hydrolase_fold"/>
</dbReference>
<proteinExistence type="predicted"/>
<gene>
    <name evidence="2" type="ORF">DFR42_106111</name>
</gene>
<dbReference type="RefSeq" id="WP_110256374.1">
    <property type="nucleotide sequence ID" value="NZ_QJKB01000006.1"/>
</dbReference>
<dbReference type="OrthoDB" id="2086224at2"/>
<dbReference type="EMBL" id="QJKB01000006">
    <property type="protein sequence ID" value="PXX41932.1"/>
    <property type="molecule type" value="Genomic_DNA"/>
</dbReference>
<feature type="domain" description="AB hydrolase-1" evidence="1">
    <location>
        <begin position="16"/>
        <end position="231"/>
    </location>
</feature>
<dbReference type="AlphaFoldDB" id="A0A318J5G2"/>
<evidence type="ECO:0000259" key="1">
    <source>
        <dbReference type="Pfam" id="PF12697"/>
    </source>
</evidence>
<organism evidence="2 3">
    <name type="scientific">Undibacterium pigrum</name>
    <dbReference type="NCBI Taxonomy" id="401470"/>
    <lineage>
        <taxon>Bacteria</taxon>
        <taxon>Pseudomonadati</taxon>
        <taxon>Pseudomonadota</taxon>
        <taxon>Betaproteobacteria</taxon>
        <taxon>Burkholderiales</taxon>
        <taxon>Oxalobacteraceae</taxon>
        <taxon>Undibacterium</taxon>
    </lineage>
</organism>
<dbReference type="Pfam" id="PF12697">
    <property type="entry name" value="Abhydrolase_6"/>
    <property type="match status" value="1"/>
</dbReference>
<comment type="caution">
    <text evidence="2">The sequence shown here is derived from an EMBL/GenBank/DDBJ whole genome shotgun (WGS) entry which is preliminary data.</text>
</comment>
<dbReference type="PANTHER" id="PTHR43689">
    <property type="entry name" value="HYDROLASE"/>
    <property type="match status" value="1"/>
</dbReference>
<reference evidence="2 3" key="1">
    <citation type="submission" date="2018-05" db="EMBL/GenBank/DDBJ databases">
        <title>Genomic Encyclopedia of Type Strains, Phase IV (KMG-IV): sequencing the most valuable type-strain genomes for metagenomic binning, comparative biology and taxonomic classification.</title>
        <authorList>
            <person name="Goeker M."/>
        </authorList>
    </citation>
    <scope>NUCLEOTIDE SEQUENCE [LARGE SCALE GENOMIC DNA]</scope>
    <source>
        <strain evidence="2 3">DSM 19792</strain>
    </source>
</reference>
<name>A0A318J5G2_9BURK</name>
<sequence>MPESTLADTRPARQFLLIPGFMCDASLWKFMLPGLEQLGQVHFADLNEGNSIEDMATRLLPALPDKAIIIGFSLGGYVARHLAWLALQQGKAMSGMVLLNTSARASTADEDSKNRQQIKLLEHYPYKGQTMTALRRALHPERQDDDVMLAHLQAMSLALGKQVFLQQLSIIRADGHHELAGITCPALVVASKNDQMRSLTESEKLAHGLANARLRIIEDCGHMSPLEKAPELITTLHGWLQQHAI</sequence>
<evidence type="ECO:0000313" key="2">
    <source>
        <dbReference type="EMBL" id="PXX41932.1"/>
    </source>
</evidence>
<dbReference type="PANTHER" id="PTHR43689:SF8">
    <property type="entry name" value="ALPHA_BETA-HYDROLASES SUPERFAMILY PROTEIN"/>
    <property type="match status" value="1"/>
</dbReference>
<keyword evidence="3" id="KW-1185">Reference proteome</keyword>
<dbReference type="SUPFAM" id="SSF53474">
    <property type="entry name" value="alpha/beta-Hydrolases"/>
    <property type="match status" value="1"/>
</dbReference>
<evidence type="ECO:0000313" key="3">
    <source>
        <dbReference type="Proteomes" id="UP000247792"/>
    </source>
</evidence>